<accession>A0A699YHC0</accession>
<dbReference type="EMBL" id="BLLF01000087">
    <property type="protein sequence ID" value="GFH07318.1"/>
    <property type="molecule type" value="Genomic_DNA"/>
</dbReference>
<dbReference type="Proteomes" id="UP000485058">
    <property type="component" value="Unassembled WGS sequence"/>
</dbReference>
<keyword evidence="2" id="KW-1185">Reference proteome</keyword>
<organism evidence="1 2">
    <name type="scientific">Haematococcus lacustris</name>
    <name type="common">Green alga</name>
    <name type="synonym">Haematococcus pluvialis</name>
    <dbReference type="NCBI Taxonomy" id="44745"/>
    <lineage>
        <taxon>Eukaryota</taxon>
        <taxon>Viridiplantae</taxon>
        <taxon>Chlorophyta</taxon>
        <taxon>core chlorophytes</taxon>
        <taxon>Chlorophyceae</taxon>
        <taxon>CS clade</taxon>
        <taxon>Chlamydomonadales</taxon>
        <taxon>Haematococcaceae</taxon>
        <taxon>Haematococcus</taxon>
    </lineage>
</organism>
<reference evidence="1 2" key="1">
    <citation type="submission" date="2020-02" db="EMBL/GenBank/DDBJ databases">
        <title>Draft genome sequence of Haematococcus lacustris strain NIES-144.</title>
        <authorList>
            <person name="Morimoto D."/>
            <person name="Nakagawa S."/>
            <person name="Yoshida T."/>
            <person name="Sawayama S."/>
        </authorList>
    </citation>
    <scope>NUCLEOTIDE SEQUENCE [LARGE SCALE GENOMIC DNA]</scope>
    <source>
        <strain evidence="1 2">NIES-144</strain>
    </source>
</reference>
<feature type="non-terminal residue" evidence="1">
    <location>
        <position position="1"/>
    </location>
</feature>
<dbReference type="AlphaFoldDB" id="A0A699YHC0"/>
<sequence length="62" mass="6661">VASRWDALLPDPRRQKLASPKHRFDQVVHTDGVAISIPVYTDRVALTVNCLTGPPTALAGAP</sequence>
<protein>
    <submittedName>
        <fullName evidence="1">Uncharacterized protein</fullName>
    </submittedName>
</protein>
<name>A0A699YHC0_HAELA</name>
<proteinExistence type="predicted"/>
<comment type="caution">
    <text evidence="1">The sequence shown here is derived from an EMBL/GenBank/DDBJ whole genome shotgun (WGS) entry which is preliminary data.</text>
</comment>
<evidence type="ECO:0000313" key="1">
    <source>
        <dbReference type="EMBL" id="GFH07318.1"/>
    </source>
</evidence>
<evidence type="ECO:0000313" key="2">
    <source>
        <dbReference type="Proteomes" id="UP000485058"/>
    </source>
</evidence>
<gene>
    <name evidence="1" type="ORF">HaLaN_02103</name>
</gene>